<feature type="region of interest" description="Disordered" evidence="8">
    <location>
        <begin position="78"/>
        <end position="100"/>
    </location>
</feature>
<protein>
    <submittedName>
        <fullName evidence="11">Kinesin-like protein KIF6</fullName>
    </submittedName>
</protein>
<evidence type="ECO:0000256" key="3">
    <source>
        <dbReference type="ARBA" id="ARBA00022741"/>
    </source>
</evidence>
<keyword evidence="3 7" id="KW-0547">Nucleotide-binding</keyword>
<evidence type="ECO:0000256" key="2">
    <source>
        <dbReference type="ARBA" id="ARBA00022490"/>
    </source>
</evidence>
<keyword evidence="6" id="KW-0206">Cytoskeleton</keyword>
<accession>A0A1S4E7R3</accession>
<sequence length="233" mass="25999">MFNGINATLLAYGQTGGGKTYTVSAMIMKTLQHVMQRCNKDDVYMSYLQLYSEKCYDLLNGNKEVTLKNWIFNIPQSDQRVQGPPDPQTGPASPGNGRSAASLTVKKLDSLNSAVQLIVTGNENKVTAVTKMNAQSSRSHTICTIYLGAMAKLHLVDLAGSEQLFSLSDNYLLRNEARKINLSLHYLEQVIMTLTYVNTQVWVNKNLHIKNHNNNNDVDMNHDNDDVTDKTTL</sequence>
<comment type="similarity">
    <text evidence="7">Belongs to the TRAFAC class myosin-kinesin ATPase superfamily. Kinesin family.</text>
</comment>
<dbReference type="InterPro" id="IPR036961">
    <property type="entry name" value="Kinesin_motor_dom_sf"/>
</dbReference>
<dbReference type="Proteomes" id="UP000079169">
    <property type="component" value="Unplaced"/>
</dbReference>
<dbReference type="InterPro" id="IPR019821">
    <property type="entry name" value="Kinesin_motor_CS"/>
</dbReference>
<dbReference type="RefSeq" id="XP_017298212.1">
    <property type="nucleotide sequence ID" value="XM_017442723.2"/>
</dbReference>
<dbReference type="GO" id="GO:0007018">
    <property type="term" value="P:microtubule-based movement"/>
    <property type="evidence" value="ECO:0007669"/>
    <property type="project" value="InterPro"/>
</dbReference>
<dbReference type="PROSITE" id="PS00411">
    <property type="entry name" value="KINESIN_MOTOR_1"/>
    <property type="match status" value="1"/>
</dbReference>
<dbReference type="PANTHER" id="PTHR47969:SF15">
    <property type="entry name" value="CHROMOSOME-ASSOCIATED KINESIN KIF4A-RELATED"/>
    <property type="match status" value="1"/>
</dbReference>
<evidence type="ECO:0000259" key="9">
    <source>
        <dbReference type="PROSITE" id="PS50067"/>
    </source>
</evidence>
<dbReference type="OMA" id="STHMHER"/>
<evidence type="ECO:0000256" key="1">
    <source>
        <dbReference type="ARBA" id="ARBA00004245"/>
    </source>
</evidence>
<dbReference type="PROSITE" id="PS50067">
    <property type="entry name" value="KINESIN_MOTOR_2"/>
    <property type="match status" value="1"/>
</dbReference>
<dbReference type="SMART" id="SM00129">
    <property type="entry name" value="KISc"/>
    <property type="match status" value="1"/>
</dbReference>
<evidence type="ECO:0000256" key="6">
    <source>
        <dbReference type="ARBA" id="ARBA00023212"/>
    </source>
</evidence>
<dbReference type="InterPro" id="IPR027417">
    <property type="entry name" value="P-loop_NTPase"/>
</dbReference>
<dbReference type="PANTHER" id="PTHR47969">
    <property type="entry name" value="CHROMOSOME-ASSOCIATED KINESIN KIF4A-RELATED"/>
    <property type="match status" value="1"/>
</dbReference>
<evidence type="ECO:0000256" key="8">
    <source>
        <dbReference type="SAM" id="MobiDB-lite"/>
    </source>
</evidence>
<keyword evidence="5" id="KW-0175">Coiled coil</keyword>
<evidence type="ECO:0000313" key="11">
    <source>
        <dbReference type="RefSeq" id="XP_017298212.1"/>
    </source>
</evidence>
<keyword evidence="2" id="KW-0963">Cytoplasm</keyword>
<dbReference type="KEGG" id="dci:108252000"/>
<reference evidence="11" key="1">
    <citation type="submission" date="2025-08" db="UniProtKB">
        <authorList>
            <consortium name="RefSeq"/>
        </authorList>
    </citation>
    <scope>IDENTIFICATION</scope>
</reference>
<organism evidence="10 11">
    <name type="scientific">Diaphorina citri</name>
    <name type="common">Asian citrus psyllid</name>
    <dbReference type="NCBI Taxonomy" id="121845"/>
    <lineage>
        <taxon>Eukaryota</taxon>
        <taxon>Metazoa</taxon>
        <taxon>Ecdysozoa</taxon>
        <taxon>Arthropoda</taxon>
        <taxon>Hexapoda</taxon>
        <taxon>Insecta</taxon>
        <taxon>Pterygota</taxon>
        <taxon>Neoptera</taxon>
        <taxon>Paraneoptera</taxon>
        <taxon>Hemiptera</taxon>
        <taxon>Sternorrhyncha</taxon>
        <taxon>Psylloidea</taxon>
        <taxon>Psyllidae</taxon>
        <taxon>Diaphorininae</taxon>
        <taxon>Diaphorina</taxon>
    </lineage>
</organism>
<dbReference type="PaxDb" id="121845-A0A1S4E7R3"/>
<keyword evidence="10" id="KW-1185">Reference proteome</keyword>
<feature type="region of interest" description="Disordered" evidence="8">
    <location>
        <begin position="212"/>
        <end position="233"/>
    </location>
</feature>
<dbReference type="GO" id="GO:0005524">
    <property type="term" value="F:ATP binding"/>
    <property type="evidence" value="ECO:0007669"/>
    <property type="project" value="UniProtKB-UniRule"/>
</dbReference>
<feature type="compositionally biased region" description="Basic and acidic residues" evidence="8">
    <location>
        <begin position="219"/>
        <end position="233"/>
    </location>
</feature>
<dbReference type="Pfam" id="PF00225">
    <property type="entry name" value="Kinesin"/>
    <property type="match status" value="1"/>
</dbReference>
<keyword evidence="4 7" id="KW-0067">ATP-binding</keyword>
<feature type="binding site" evidence="7">
    <location>
        <begin position="13"/>
        <end position="20"/>
    </location>
    <ligand>
        <name>ATP</name>
        <dbReference type="ChEBI" id="CHEBI:30616"/>
    </ligand>
</feature>
<keyword evidence="7" id="KW-0505">Motor protein</keyword>
<dbReference type="GO" id="GO:0007052">
    <property type="term" value="P:mitotic spindle organization"/>
    <property type="evidence" value="ECO:0007669"/>
    <property type="project" value="TreeGrafter"/>
</dbReference>
<feature type="domain" description="Kinesin motor" evidence="9">
    <location>
        <begin position="1"/>
        <end position="233"/>
    </location>
</feature>
<dbReference type="GO" id="GO:0005875">
    <property type="term" value="C:microtubule associated complex"/>
    <property type="evidence" value="ECO:0007669"/>
    <property type="project" value="TreeGrafter"/>
</dbReference>
<dbReference type="GO" id="GO:0051231">
    <property type="term" value="P:spindle elongation"/>
    <property type="evidence" value="ECO:0007669"/>
    <property type="project" value="TreeGrafter"/>
</dbReference>
<evidence type="ECO:0000256" key="7">
    <source>
        <dbReference type="PROSITE-ProRule" id="PRU00283"/>
    </source>
</evidence>
<dbReference type="InterPro" id="IPR027640">
    <property type="entry name" value="Kinesin-like_fam"/>
</dbReference>
<gene>
    <name evidence="11" type="primary">LOC108252000</name>
</gene>
<dbReference type="PRINTS" id="PR00380">
    <property type="entry name" value="KINESINHEAVY"/>
</dbReference>
<dbReference type="GeneID" id="108252000"/>
<dbReference type="STRING" id="121845.A0A1S4E7R3"/>
<dbReference type="GO" id="GO:0008017">
    <property type="term" value="F:microtubule binding"/>
    <property type="evidence" value="ECO:0007669"/>
    <property type="project" value="InterPro"/>
</dbReference>
<comment type="subcellular location">
    <subcellularLocation>
        <location evidence="1">Cytoplasm</location>
        <location evidence="1">Cytoskeleton</location>
    </subcellularLocation>
</comment>
<dbReference type="Gene3D" id="3.40.850.10">
    <property type="entry name" value="Kinesin motor domain"/>
    <property type="match status" value="1"/>
</dbReference>
<evidence type="ECO:0000256" key="5">
    <source>
        <dbReference type="ARBA" id="ARBA00023054"/>
    </source>
</evidence>
<name>A0A1S4E7R3_DIACI</name>
<evidence type="ECO:0000313" key="10">
    <source>
        <dbReference type="Proteomes" id="UP000079169"/>
    </source>
</evidence>
<evidence type="ECO:0000256" key="4">
    <source>
        <dbReference type="ARBA" id="ARBA00022840"/>
    </source>
</evidence>
<dbReference type="SUPFAM" id="SSF52540">
    <property type="entry name" value="P-loop containing nucleoside triphosphate hydrolases"/>
    <property type="match status" value="1"/>
</dbReference>
<dbReference type="AlphaFoldDB" id="A0A1S4E7R3"/>
<dbReference type="InterPro" id="IPR001752">
    <property type="entry name" value="Kinesin_motor_dom"/>
</dbReference>
<proteinExistence type="inferred from homology"/>
<dbReference type="GO" id="GO:0003777">
    <property type="term" value="F:microtubule motor activity"/>
    <property type="evidence" value="ECO:0007669"/>
    <property type="project" value="InterPro"/>
</dbReference>